<comment type="caution">
    <text evidence="2">The sequence shown here is derived from an EMBL/GenBank/DDBJ whole genome shotgun (WGS) entry which is preliminary data.</text>
</comment>
<proteinExistence type="predicted"/>
<dbReference type="EMBL" id="BASD01000008">
    <property type="protein sequence ID" value="GAD18589.1"/>
    <property type="molecule type" value="Genomic_DNA"/>
</dbReference>
<keyword evidence="1" id="KW-0732">Signal</keyword>
<reference evidence="2 3" key="1">
    <citation type="journal article" date="2013" name="Genome Announc.">
        <title>Draft Genome Sequence of Helicobacter fennelliae Strain MRY12-0050, Isolated from a Bacteremia Patient.</title>
        <authorList>
            <person name="Rimbara E."/>
            <person name="Matsui M."/>
            <person name="Mori S."/>
            <person name="Suzuki S."/>
            <person name="Suzuki M."/>
            <person name="Kim H."/>
            <person name="Sekizuka T."/>
            <person name="Kuroda M."/>
            <person name="Shibayama K."/>
        </authorList>
    </citation>
    <scope>NUCLEOTIDE SEQUENCE [LARGE SCALE GENOMIC DNA]</scope>
    <source>
        <strain evidence="2 3">MRY12-0050</strain>
    </source>
</reference>
<sequence length="138" mass="16724">MKKIKIIILFMFVLCVTFSSAIEAITILKKADNLPYSYEKKVSMLKKLGFEYCVEQDKFSENSFWFFHITHKLQLRNNNHSFFYIENNDGFMQFKNFIKAHTQSNFMPRFYTCLDLYDSKEYHDEIERIVKKYCKDCQ</sequence>
<evidence type="ECO:0000313" key="2">
    <source>
        <dbReference type="EMBL" id="GAD18589.1"/>
    </source>
</evidence>
<gene>
    <name evidence="2" type="ORF">HFN_2001</name>
</gene>
<dbReference type="Proteomes" id="UP000018143">
    <property type="component" value="Unassembled WGS sequence"/>
</dbReference>
<dbReference type="STRING" id="1325130.HFN_2001"/>
<feature type="signal peptide" evidence="1">
    <location>
        <begin position="1"/>
        <end position="21"/>
    </location>
</feature>
<dbReference type="RefSeq" id="WP_023947304.1">
    <property type="nucleotide sequence ID" value="NZ_BASD01000008.1"/>
</dbReference>
<dbReference type="AlphaFoldDB" id="T1CP94"/>
<organism evidence="2 3">
    <name type="scientific">Helicobacter fennelliae MRY12-0050</name>
    <dbReference type="NCBI Taxonomy" id="1325130"/>
    <lineage>
        <taxon>Bacteria</taxon>
        <taxon>Pseudomonadati</taxon>
        <taxon>Campylobacterota</taxon>
        <taxon>Epsilonproteobacteria</taxon>
        <taxon>Campylobacterales</taxon>
        <taxon>Helicobacteraceae</taxon>
        <taxon>Helicobacter</taxon>
    </lineage>
</organism>
<evidence type="ECO:0008006" key="4">
    <source>
        <dbReference type="Google" id="ProtNLM"/>
    </source>
</evidence>
<name>T1CP94_9HELI</name>
<keyword evidence="3" id="KW-1185">Reference proteome</keyword>
<evidence type="ECO:0000256" key="1">
    <source>
        <dbReference type="SAM" id="SignalP"/>
    </source>
</evidence>
<evidence type="ECO:0000313" key="3">
    <source>
        <dbReference type="Proteomes" id="UP000018143"/>
    </source>
</evidence>
<feature type="chain" id="PRO_5004574339" description="Periplasmic protein" evidence="1">
    <location>
        <begin position="22"/>
        <end position="138"/>
    </location>
</feature>
<protein>
    <recommendedName>
        <fullName evidence="4">Periplasmic protein</fullName>
    </recommendedName>
</protein>
<dbReference type="OrthoDB" id="5326877at2"/>
<accession>T1CP94</accession>